<organism evidence="5 6">
    <name type="scientific">Streptomyces pseudovenezuelae</name>
    <dbReference type="NCBI Taxonomy" id="67350"/>
    <lineage>
        <taxon>Bacteria</taxon>
        <taxon>Bacillati</taxon>
        <taxon>Actinomycetota</taxon>
        <taxon>Actinomycetes</taxon>
        <taxon>Kitasatosporales</taxon>
        <taxon>Streptomycetaceae</taxon>
        <taxon>Streptomyces</taxon>
        <taxon>Streptomyces aurantiacus group</taxon>
    </lineage>
</organism>
<accession>A0ABT6M2U9</accession>
<dbReference type="Gene3D" id="3.40.50.2300">
    <property type="match status" value="1"/>
</dbReference>
<keyword evidence="2 5" id="KW-0238">DNA-binding</keyword>
<evidence type="ECO:0000313" key="6">
    <source>
        <dbReference type="Proteomes" id="UP001160499"/>
    </source>
</evidence>
<dbReference type="PANTHER" id="PTHR30146:SF153">
    <property type="entry name" value="LACTOSE OPERON REPRESSOR"/>
    <property type="match status" value="1"/>
</dbReference>
<evidence type="ECO:0000256" key="2">
    <source>
        <dbReference type="ARBA" id="ARBA00023125"/>
    </source>
</evidence>
<dbReference type="InterPro" id="IPR046335">
    <property type="entry name" value="LacI/GalR-like_sensor"/>
</dbReference>
<dbReference type="InterPro" id="IPR028082">
    <property type="entry name" value="Peripla_BP_I"/>
</dbReference>
<comment type="caution">
    <text evidence="5">The sequence shown here is derived from an EMBL/GenBank/DDBJ whole genome shotgun (WGS) entry which is preliminary data.</text>
</comment>
<dbReference type="CDD" id="cd06267">
    <property type="entry name" value="PBP1_LacI_sugar_binding-like"/>
    <property type="match status" value="1"/>
</dbReference>
<dbReference type="SUPFAM" id="SSF53822">
    <property type="entry name" value="Periplasmic binding protein-like I"/>
    <property type="match status" value="1"/>
</dbReference>
<keyword evidence="3" id="KW-0804">Transcription</keyword>
<evidence type="ECO:0000259" key="4">
    <source>
        <dbReference type="Pfam" id="PF13377"/>
    </source>
</evidence>
<keyword evidence="1" id="KW-0805">Transcription regulation</keyword>
<keyword evidence="6" id="KW-1185">Reference proteome</keyword>
<dbReference type="Proteomes" id="UP001160499">
    <property type="component" value="Unassembled WGS sequence"/>
</dbReference>
<dbReference type="RefSeq" id="WP_432423249.1">
    <property type="nucleotide sequence ID" value="NZ_JARXVH010000034.1"/>
</dbReference>
<dbReference type="GO" id="GO:0003677">
    <property type="term" value="F:DNA binding"/>
    <property type="evidence" value="ECO:0007669"/>
    <property type="project" value="UniProtKB-KW"/>
</dbReference>
<name>A0ABT6M2U9_9ACTN</name>
<evidence type="ECO:0000256" key="3">
    <source>
        <dbReference type="ARBA" id="ARBA00023163"/>
    </source>
</evidence>
<gene>
    <name evidence="5" type="ORF">M2283_009796</name>
</gene>
<proteinExistence type="predicted"/>
<evidence type="ECO:0000313" key="5">
    <source>
        <dbReference type="EMBL" id="MDH6222445.1"/>
    </source>
</evidence>
<dbReference type="PANTHER" id="PTHR30146">
    <property type="entry name" value="LACI-RELATED TRANSCRIPTIONAL REPRESSOR"/>
    <property type="match status" value="1"/>
</dbReference>
<reference evidence="5 6" key="1">
    <citation type="submission" date="2023-04" db="EMBL/GenBank/DDBJ databases">
        <title>Forest soil microbial communities from Buena Vista Peninsula, Colon Province, Panama.</title>
        <authorList>
            <person name="Bouskill N."/>
        </authorList>
    </citation>
    <scope>NUCLEOTIDE SEQUENCE [LARGE SCALE GENOMIC DNA]</scope>
    <source>
        <strain evidence="5 6">GGS1</strain>
    </source>
</reference>
<sequence>MVWAGSVRCLVRTEPAGEAGREAALVLLGRADRPTAVLTANDLRALGGDQAARELRLTIPGDLSVVGFDDLPVASWVEPPLATVHQPLVEPVECTCCPFGRVGGGLWRSGGTGTATGVCRR</sequence>
<dbReference type="EMBL" id="JARXVH010000034">
    <property type="protein sequence ID" value="MDH6222445.1"/>
    <property type="molecule type" value="Genomic_DNA"/>
</dbReference>
<protein>
    <submittedName>
        <fullName evidence="5">DNA-binding LacI/PurR family transcriptional regulator</fullName>
    </submittedName>
</protein>
<dbReference type="Pfam" id="PF13377">
    <property type="entry name" value="Peripla_BP_3"/>
    <property type="match status" value="1"/>
</dbReference>
<feature type="domain" description="Transcriptional regulator LacI/GalR-like sensor" evidence="4">
    <location>
        <begin position="15"/>
        <end position="88"/>
    </location>
</feature>
<evidence type="ECO:0000256" key="1">
    <source>
        <dbReference type="ARBA" id="ARBA00023015"/>
    </source>
</evidence>